<feature type="compositionally biased region" description="Polar residues" evidence="1">
    <location>
        <begin position="124"/>
        <end position="135"/>
    </location>
</feature>
<dbReference type="EnsemblMetazoa" id="CLYHEMT017266.1">
    <property type="protein sequence ID" value="CLYHEMP017266.1"/>
    <property type="gene ID" value="CLYHEMG017266"/>
</dbReference>
<feature type="compositionally biased region" description="Basic and acidic residues" evidence="1">
    <location>
        <begin position="108"/>
        <end position="121"/>
    </location>
</feature>
<proteinExistence type="predicted"/>
<sequence length="963" mass="110363">MENDNISEPATKKAGRKRGFYNQYLHDNETVPSSSISRSKIPRTSKHRLLLKKKIAETIIQPVQEDQSSGRSDLAATTSNVYPLQASQQLHLIEEESSNTWSDDESESETRDDTDFERPDYSNEETISFSDIENHNQMAPETIDNMESNQKFLQSKLNDDDKLDDPALFSDDDDVEDGDDCIKSNSQNEDPEEDKDDGDTNTLENELGGDQPIYDGARLTLSVSIMLILTFIMRHHLTGVAVDDLIALIEAHMIVPNLCKTTMKLIRRFFAKVRENVVFHYFCGKCLVYIGLEDKSCAICNKKCNANPYFIVIPLLDNLQSLFKYKGFLQDLSYPTSRQKKSPENIEDIIDGEVYTKHFGSDGFLNGTSSFAKTNEIHISLQCNTDGVSLFKSSKMEIWPIYYTINELHPMLRYRRKYRLFAGLWFSDKKPDFKTFLKPFAEELKEFGTAGKSIMTEKGKKLLKVFLFSGIFDAPAKSMFQNIVQFNGLYGCSYCLEPGETCKAGKGHVHAFPFNYDKIAGHTNLRSHNGTITHGKEASTNISTTGKITPEKGIKGLSWSMTLPRFNVINGLGIDYLHNTLLGVVKMIMKLWFNKKYKNMPWFIGTSVTEIDKNIRQLRLPNLISRIPRNIEHDFKHFKGSEFRTFLLFYSAPILYNFLPDEYFQHYILLVESIFLLLKESISPIDLQNADKMLRHFCCRIPRLYGYRYQTYNMHNLLHMVFSVKQHGPLWAQSAFWYEDYNGDYKNLYHGTQNVNIQIVTNVIVQHKIPEIVQSLTPGTVGYSLYNKMTVKYHQNTQKLGENIAAGIYCVGNLVPANCCQVVEALIKHHFSPKTDVFSFKRICFNGLIIQSKSYLRVIKRNTYTVKYNGRYGVHLGFIDTFLKLTDSNDKIRFLAVMQVPKVKKCEISKDAVAKLNHMVPISPDITTYDICNITDIKEVCCFVQGGNGMDFIIEFPNRIEKD</sequence>
<dbReference type="Proteomes" id="UP000594262">
    <property type="component" value="Unplaced"/>
</dbReference>
<evidence type="ECO:0000313" key="2">
    <source>
        <dbReference type="EnsemblMetazoa" id="CLYHEMP017266.1"/>
    </source>
</evidence>
<evidence type="ECO:0000256" key="1">
    <source>
        <dbReference type="SAM" id="MobiDB-lite"/>
    </source>
</evidence>
<feature type="region of interest" description="Disordered" evidence="1">
    <location>
        <begin position="1"/>
        <end position="43"/>
    </location>
</feature>
<organism evidence="2 3">
    <name type="scientific">Clytia hemisphaerica</name>
    <dbReference type="NCBI Taxonomy" id="252671"/>
    <lineage>
        <taxon>Eukaryota</taxon>
        <taxon>Metazoa</taxon>
        <taxon>Cnidaria</taxon>
        <taxon>Hydrozoa</taxon>
        <taxon>Hydroidolina</taxon>
        <taxon>Leptothecata</taxon>
        <taxon>Obeliida</taxon>
        <taxon>Clytiidae</taxon>
        <taxon>Clytia</taxon>
    </lineage>
</organism>
<feature type="compositionally biased region" description="Acidic residues" evidence="1">
    <location>
        <begin position="189"/>
        <end position="199"/>
    </location>
</feature>
<dbReference type="AlphaFoldDB" id="A0A7M5X4I6"/>
<name>A0A7M5X4I6_9CNID</name>
<feature type="region of interest" description="Disordered" evidence="1">
    <location>
        <begin position="158"/>
        <end position="209"/>
    </location>
</feature>
<dbReference type="GeneID" id="136812911"/>
<evidence type="ECO:0000313" key="3">
    <source>
        <dbReference type="Proteomes" id="UP000594262"/>
    </source>
</evidence>
<protein>
    <recommendedName>
        <fullName evidence="4">Transposase domain-containing protein</fullName>
    </recommendedName>
</protein>
<dbReference type="PANTHER" id="PTHR46579">
    <property type="entry name" value="F5/8 TYPE C DOMAIN-CONTAINING PROTEIN-RELATED"/>
    <property type="match status" value="1"/>
</dbReference>
<feature type="compositionally biased region" description="Acidic residues" evidence="1">
    <location>
        <begin position="170"/>
        <end position="179"/>
    </location>
</feature>
<feature type="compositionally biased region" description="Low complexity" evidence="1">
    <location>
        <begin position="30"/>
        <end position="39"/>
    </location>
</feature>
<dbReference type="RefSeq" id="XP_066925533.1">
    <property type="nucleotide sequence ID" value="XM_067069432.1"/>
</dbReference>
<feature type="region of interest" description="Disordered" evidence="1">
    <location>
        <begin position="96"/>
        <end position="135"/>
    </location>
</feature>
<dbReference type="PANTHER" id="PTHR46579:SF1">
    <property type="entry name" value="F5_8 TYPE C DOMAIN-CONTAINING PROTEIN"/>
    <property type="match status" value="1"/>
</dbReference>
<evidence type="ECO:0008006" key="4">
    <source>
        <dbReference type="Google" id="ProtNLM"/>
    </source>
</evidence>
<keyword evidence="3" id="KW-1185">Reference proteome</keyword>
<dbReference type="OrthoDB" id="5988523at2759"/>
<accession>A0A7M5X4I6</accession>
<reference evidence="2" key="1">
    <citation type="submission" date="2021-01" db="UniProtKB">
        <authorList>
            <consortium name="EnsemblMetazoa"/>
        </authorList>
    </citation>
    <scope>IDENTIFICATION</scope>
</reference>